<dbReference type="OrthoDB" id="440104at2759"/>
<dbReference type="Gene3D" id="3.30.420.10">
    <property type="entry name" value="Ribonuclease H-like superfamily/Ribonuclease H"/>
    <property type="match status" value="1"/>
</dbReference>
<keyword evidence="3" id="KW-1185">Reference proteome</keyword>
<proteinExistence type="predicted"/>
<gene>
    <name evidence="2" type="ORF">K444DRAFT_52116</name>
</gene>
<sequence length="100" mass="11598">MEDGAKIHKGAAKLPRKLRGLRGFNWPPSSPDLNPIEKVWRWMKNEITKLETIPTSIEDIKEVLQELWSEVDPTDWRYLTERLTCKLEDVIASKGMATIH</sequence>
<dbReference type="Pfam" id="PF13358">
    <property type="entry name" value="DDE_3"/>
    <property type="match status" value="1"/>
</dbReference>
<dbReference type="InterPro" id="IPR036397">
    <property type="entry name" value="RNaseH_sf"/>
</dbReference>
<dbReference type="Proteomes" id="UP000235371">
    <property type="component" value="Unassembled WGS sequence"/>
</dbReference>
<evidence type="ECO:0000259" key="1">
    <source>
        <dbReference type="Pfam" id="PF13358"/>
    </source>
</evidence>
<name>A0A2J6T2T5_9HELO</name>
<feature type="domain" description="Tc1-like transposase DDE" evidence="1">
    <location>
        <begin position="3"/>
        <end position="55"/>
    </location>
</feature>
<accession>A0A2J6T2T5</accession>
<evidence type="ECO:0000313" key="3">
    <source>
        <dbReference type="Proteomes" id="UP000235371"/>
    </source>
</evidence>
<dbReference type="STRING" id="1095630.A0A2J6T2T5"/>
<dbReference type="InParanoid" id="A0A2J6T2T5"/>
<dbReference type="AlphaFoldDB" id="A0A2J6T2T5"/>
<dbReference type="GO" id="GO:0003676">
    <property type="term" value="F:nucleic acid binding"/>
    <property type="evidence" value="ECO:0007669"/>
    <property type="project" value="InterPro"/>
</dbReference>
<organism evidence="2 3">
    <name type="scientific">Hyaloscypha bicolor E</name>
    <dbReference type="NCBI Taxonomy" id="1095630"/>
    <lineage>
        <taxon>Eukaryota</taxon>
        <taxon>Fungi</taxon>
        <taxon>Dikarya</taxon>
        <taxon>Ascomycota</taxon>
        <taxon>Pezizomycotina</taxon>
        <taxon>Leotiomycetes</taxon>
        <taxon>Helotiales</taxon>
        <taxon>Hyaloscyphaceae</taxon>
        <taxon>Hyaloscypha</taxon>
        <taxon>Hyaloscypha bicolor</taxon>
    </lineage>
</organism>
<protein>
    <recommendedName>
        <fullName evidence="1">Tc1-like transposase DDE domain-containing protein</fullName>
    </recommendedName>
</protein>
<dbReference type="EMBL" id="KZ613847">
    <property type="protein sequence ID" value="PMD57338.1"/>
    <property type="molecule type" value="Genomic_DNA"/>
</dbReference>
<evidence type="ECO:0000313" key="2">
    <source>
        <dbReference type="EMBL" id="PMD57338.1"/>
    </source>
</evidence>
<dbReference type="InterPro" id="IPR038717">
    <property type="entry name" value="Tc1-like_DDE_dom"/>
</dbReference>
<reference evidence="2 3" key="1">
    <citation type="submission" date="2016-04" db="EMBL/GenBank/DDBJ databases">
        <title>A degradative enzymes factory behind the ericoid mycorrhizal symbiosis.</title>
        <authorList>
            <consortium name="DOE Joint Genome Institute"/>
            <person name="Martino E."/>
            <person name="Morin E."/>
            <person name="Grelet G."/>
            <person name="Kuo A."/>
            <person name="Kohler A."/>
            <person name="Daghino S."/>
            <person name="Barry K."/>
            <person name="Choi C."/>
            <person name="Cichocki N."/>
            <person name="Clum A."/>
            <person name="Copeland A."/>
            <person name="Hainaut M."/>
            <person name="Haridas S."/>
            <person name="Labutti K."/>
            <person name="Lindquist E."/>
            <person name="Lipzen A."/>
            <person name="Khouja H.-R."/>
            <person name="Murat C."/>
            <person name="Ohm R."/>
            <person name="Olson A."/>
            <person name="Spatafora J."/>
            <person name="Veneault-Fourrey C."/>
            <person name="Henrissat B."/>
            <person name="Grigoriev I."/>
            <person name="Martin F."/>
            <person name="Perotto S."/>
        </authorList>
    </citation>
    <scope>NUCLEOTIDE SEQUENCE [LARGE SCALE GENOMIC DNA]</scope>
    <source>
        <strain evidence="2 3">E</strain>
    </source>
</reference>
<dbReference type="GeneID" id="36582182"/>
<dbReference type="RefSeq" id="XP_024734242.1">
    <property type="nucleotide sequence ID" value="XM_024874102.1"/>
</dbReference>